<comment type="similarity">
    <text evidence="8 9">Belongs to the TonB-dependent receptor family.</text>
</comment>
<dbReference type="InterPro" id="IPR037066">
    <property type="entry name" value="Plug_dom_sf"/>
</dbReference>
<dbReference type="GO" id="GO:0009279">
    <property type="term" value="C:cell outer membrane"/>
    <property type="evidence" value="ECO:0007669"/>
    <property type="project" value="UniProtKB-SubCell"/>
</dbReference>
<evidence type="ECO:0000256" key="10">
    <source>
        <dbReference type="SAM" id="SignalP"/>
    </source>
</evidence>
<dbReference type="AlphaFoldDB" id="A0A327W5N8"/>
<evidence type="ECO:0000256" key="2">
    <source>
        <dbReference type="ARBA" id="ARBA00022448"/>
    </source>
</evidence>
<keyword evidence="3 8" id="KW-1134">Transmembrane beta strand</keyword>
<dbReference type="Pfam" id="PF00593">
    <property type="entry name" value="TonB_dep_Rec_b-barrel"/>
    <property type="match status" value="1"/>
</dbReference>
<evidence type="ECO:0000313" key="13">
    <source>
        <dbReference type="EMBL" id="RAJ85829.1"/>
    </source>
</evidence>
<dbReference type="EMBL" id="QLMA01000002">
    <property type="protein sequence ID" value="RAJ85829.1"/>
    <property type="molecule type" value="Genomic_DNA"/>
</dbReference>
<dbReference type="Gene3D" id="2.60.40.1120">
    <property type="entry name" value="Carboxypeptidase-like, regulatory domain"/>
    <property type="match status" value="1"/>
</dbReference>
<evidence type="ECO:0000313" key="14">
    <source>
        <dbReference type="Proteomes" id="UP000249819"/>
    </source>
</evidence>
<keyword evidence="2 8" id="KW-0813">Transport</keyword>
<dbReference type="Pfam" id="PF13715">
    <property type="entry name" value="CarbopepD_reg_2"/>
    <property type="match status" value="1"/>
</dbReference>
<accession>A0A327W5N8</accession>
<reference evidence="13 14" key="1">
    <citation type="submission" date="2018-06" db="EMBL/GenBank/DDBJ databases">
        <title>Genomic Encyclopedia of Archaeal and Bacterial Type Strains, Phase II (KMG-II): from individual species to whole genera.</title>
        <authorList>
            <person name="Goeker M."/>
        </authorList>
    </citation>
    <scope>NUCLEOTIDE SEQUENCE [LARGE SCALE GENOMIC DNA]</scope>
    <source>
        <strain evidence="13 14">DSM 29821</strain>
    </source>
</reference>
<keyword evidence="14" id="KW-1185">Reference proteome</keyword>
<dbReference type="Proteomes" id="UP000249819">
    <property type="component" value="Unassembled WGS sequence"/>
</dbReference>
<dbReference type="OrthoDB" id="9768177at2"/>
<dbReference type="SUPFAM" id="SSF49464">
    <property type="entry name" value="Carboxypeptidase regulatory domain-like"/>
    <property type="match status" value="1"/>
</dbReference>
<dbReference type="Pfam" id="PF07715">
    <property type="entry name" value="Plug"/>
    <property type="match status" value="1"/>
</dbReference>
<feature type="signal peptide" evidence="10">
    <location>
        <begin position="1"/>
        <end position="28"/>
    </location>
</feature>
<sequence length="1071" mass="118787">MYLNLQPSAVKRLSAFLLLLLSAATVFAQSTISGKVINADDKQPIIGASVKIAGSPKGTVTDVNGAFILSASPDATLIVSFIGFNASTFPLNGKNTATIELQGDKKALNEVVVTALGIRKEVKRVGYSVQEVKGADLIKAREPNPVNGLVGKVAGLTVGASAELLGPPLVLLRGNKINLYVVDGVPINSDTWNISPDDIESYTVLKGVTASALYGSRGLNGAIMITTKRGSKDKRGFSIEFNSSTMFNKGFIAIPKVQDEYGPGDHGKYAFVDGKGGGTNDADYDIWGPKFEGQLIPQYDSPVDPVTGKRTGTPWVARGKNNLTRFLQTGMLSTNNLAVSSHTDKADLRFSLSHSYQKGLVPNTQLNITNFNISAGYNFNPRLRLDAYLNYNRQYTDNFPDVTYGPNSIIYNTLIWAGADWSMDDMRHYWQPGKEGIQSIYAEYQRYHNPWFMTYEWLRGHYKTDLNGYVKLNYKITDKLEALIRTQVTGYDLMRNEKMPYSAHPYGREEGKGDYREDKRTLFENNTDALITYTNIFPHKIGVHASVGGNLRNYKYNSSFVSTNYLNAPGWYSFANSRDPLFATNYIAKMIVLSAYGYVDIDLGKYATVSLTDRLDKNSSLPSGHNSYWYPSVALSTVVSDYVKLPDFISFLKFRGSYANVKGGLTQPTIGATPMAVYPLGYGTEYQSSYDGPTFQNSANYTVTPVYQTQAGAYYTQLIPNPNLQPFTSKVYEGGMDLRFLNNRIGLDVTYYNNLNGPRIYTLPLPMSTGYTGALVNGVTTRQKGWEVTLNGSPIRSSNGLSWDISANWSAFKERYVSIYGDQTKLNPFVGVGDRVDVFYGTKFVRTPDGKIINGPDGRPIVNPTQQLLGYANPDWVWGVNNTLRYKGVTLSFQFDGRVGGSLIDYIQQQTFRGGRNIQTVEGAMGDARYQDYKGVKSWLGEGVVVANNVPIQYDNNGNVTNADKLQFAPNTTKTFLQDYISVYYKTNEANLISKTFAKLREVTIGYSLPQSMLQRTFIRNANISFVGRNLLYFAKNKDVDMDQYPGSDQGSSTLQTPTTRSYGFNINLTF</sequence>
<keyword evidence="10" id="KW-0732">Signal</keyword>
<dbReference type="InterPro" id="IPR039426">
    <property type="entry name" value="TonB-dep_rcpt-like"/>
</dbReference>
<dbReference type="InterPro" id="IPR036942">
    <property type="entry name" value="Beta-barrel_TonB_sf"/>
</dbReference>
<dbReference type="PROSITE" id="PS52016">
    <property type="entry name" value="TONB_DEPENDENT_REC_3"/>
    <property type="match status" value="1"/>
</dbReference>
<keyword evidence="7 8" id="KW-0998">Cell outer membrane</keyword>
<dbReference type="InterPro" id="IPR023996">
    <property type="entry name" value="TonB-dep_OMP_SusC/RagA"/>
</dbReference>
<evidence type="ECO:0000256" key="5">
    <source>
        <dbReference type="ARBA" id="ARBA00023077"/>
    </source>
</evidence>
<gene>
    <name evidence="13" type="ORF">CLV59_102535</name>
</gene>
<keyword evidence="6 8" id="KW-0472">Membrane</keyword>
<evidence type="ECO:0000256" key="7">
    <source>
        <dbReference type="ARBA" id="ARBA00023237"/>
    </source>
</evidence>
<feature type="domain" description="TonB-dependent receptor plug" evidence="12">
    <location>
        <begin position="123"/>
        <end position="222"/>
    </location>
</feature>
<keyword evidence="5 9" id="KW-0798">TonB box</keyword>
<feature type="chain" id="PRO_5016390507" evidence="10">
    <location>
        <begin position="29"/>
        <end position="1071"/>
    </location>
</feature>
<dbReference type="NCBIfam" id="TIGR04056">
    <property type="entry name" value="OMP_RagA_SusC"/>
    <property type="match status" value="1"/>
</dbReference>
<feature type="domain" description="TonB-dependent receptor-like beta-barrel" evidence="11">
    <location>
        <begin position="510"/>
        <end position="813"/>
    </location>
</feature>
<dbReference type="InterPro" id="IPR000531">
    <property type="entry name" value="Beta-barrel_TonB"/>
</dbReference>
<dbReference type="InterPro" id="IPR008969">
    <property type="entry name" value="CarboxyPept-like_regulatory"/>
</dbReference>
<evidence type="ECO:0000259" key="11">
    <source>
        <dbReference type="Pfam" id="PF00593"/>
    </source>
</evidence>
<evidence type="ECO:0000256" key="8">
    <source>
        <dbReference type="PROSITE-ProRule" id="PRU01360"/>
    </source>
</evidence>
<protein>
    <submittedName>
        <fullName evidence="13">TonB-linked SusC/RagA family outer membrane protein</fullName>
    </submittedName>
</protein>
<dbReference type="RefSeq" id="WP_111591459.1">
    <property type="nucleotide sequence ID" value="NZ_QLMA01000002.1"/>
</dbReference>
<dbReference type="SUPFAM" id="SSF56935">
    <property type="entry name" value="Porins"/>
    <property type="match status" value="1"/>
</dbReference>
<evidence type="ECO:0000256" key="4">
    <source>
        <dbReference type="ARBA" id="ARBA00022692"/>
    </source>
</evidence>
<dbReference type="Gene3D" id="2.170.130.10">
    <property type="entry name" value="TonB-dependent receptor, plug domain"/>
    <property type="match status" value="1"/>
</dbReference>
<evidence type="ECO:0000259" key="12">
    <source>
        <dbReference type="Pfam" id="PF07715"/>
    </source>
</evidence>
<evidence type="ECO:0000256" key="3">
    <source>
        <dbReference type="ARBA" id="ARBA00022452"/>
    </source>
</evidence>
<evidence type="ECO:0000256" key="6">
    <source>
        <dbReference type="ARBA" id="ARBA00023136"/>
    </source>
</evidence>
<comment type="subcellular location">
    <subcellularLocation>
        <location evidence="1 8">Cell outer membrane</location>
        <topology evidence="1 8">Multi-pass membrane protein</topology>
    </subcellularLocation>
</comment>
<keyword evidence="4 8" id="KW-0812">Transmembrane</keyword>
<dbReference type="Gene3D" id="2.40.170.20">
    <property type="entry name" value="TonB-dependent receptor, beta-barrel domain"/>
    <property type="match status" value="1"/>
</dbReference>
<comment type="caution">
    <text evidence="13">The sequence shown here is derived from an EMBL/GenBank/DDBJ whole genome shotgun (WGS) entry which is preliminary data.</text>
</comment>
<name>A0A327W5N8_9BACT</name>
<evidence type="ECO:0000256" key="9">
    <source>
        <dbReference type="RuleBase" id="RU003357"/>
    </source>
</evidence>
<proteinExistence type="inferred from homology"/>
<organism evidence="13 14">
    <name type="scientific">Chitinophaga dinghuensis</name>
    <dbReference type="NCBI Taxonomy" id="1539050"/>
    <lineage>
        <taxon>Bacteria</taxon>
        <taxon>Pseudomonadati</taxon>
        <taxon>Bacteroidota</taxon>
        <taxon>Chitinophagia</taxon>
        <taxon>Chitinophagales</taxon>
        <taxon>Chitinophagaceae</taxon>
        <taxon>Chitinophaga</taxon>
    </lineage>
</organism>
<evidence type="ECO:0000256" key="1">
    <source>
        <dbReference type="ARBA" id="ARBA00004571"/>
    </source>
</evidence>
<dbReference type="InterPro" id="IPR012910">
    <property type="entry name" value="Plug_dom"/>
</dbReference>